<dbReference type="HOGENOM" id="CLU_145013_0_0_1"/>
<sequence length="155" mass="18011">MKAKQHQNYEEKYERKFSSLRFPPKPIPKHVLSRTIKIVSDSNDKFWLNKNSSCAPPVNYELHNHSDAYKKLNLARKCILGRDWHNLAKLLTTNLVGDSLIQKSSYPVFSQYVSIFLTLENPELLQKLQQTITPSTSTIKHHNLKSLDNDNNTYI</sequence>
<dbReference type="Proteomes" id="UP000009192">
    <property type="component" value="Unassembled WGS sequence"/>
</dbReference>
<dbReference type="InParanoid" id="B4KJ16"/>
<keyword evidence="2" id="KW-1185">Reference proteome</keyword>
<dbReference type="FunCoup" id="B4KJ16">
    <property type="interactions" value="137"/>
</dbReference>
<name>B4KJ16_DROMO</name>
<reference evidence="1 2" key="1">
    <citation type="journal article" date="2007" name="Nature">
        <title>Evolution of genes and genomes on the Drosophila phylogeny.</title>
        <authorList>
            <consortium name="Drosophila 12 Genomes Consortium"/>
            <person name="Clark A.G."/>
            <person name="Eisen M.B."/>
            <person name="Smith D.R."/>
            <person name="Bergman C.M."/>
            <person name="Oliver B."/>
            <person name="Markow T.A."/>
            <person name="Kaufman T.C."/>
            <person name="Kellis M."/>
            <person name="Gelbart W."/>
            <person name="Iyer V.N."/>
            <person name="Pollard D.A."/>
            <person name="Sackton T.B."/>
            <person name="Larracuente A.M."/>
            <person name="Singh N.D."/>
            <person name="Abad J.P."/>
            <person name="Abt D.N."/>
            <person name="Adryan B."/>
            <person name="Aguade M."/>
            <person name="Akashi H."/>
            <person name="Anderson W.W."/>
            <person name="Aquadro C.F."/>
            <person name="Ardell D.H."/>
            <person name="Arguello R."/>
            <person name="Artieri C.G."/>
            <person name="Barbash D.A."/>
            <person name="Barker D."/>
            <person name="Barsanti P."/>
            <person name="Batterham P."/>
            <person name="Batzoglou S."/>
            <person name="Begun D."/>
            <person name="Bhutkar A."/>
            <person name="Blanco E."/>
            <person name="Bosak S.A."/>
            <person name="Bradley R.K."/>
            <person name="Brand A.D."/>
            <person name="Brent M.R."/>
            <person name="Brooks A.N."/>
            <person name="Brown R.H."/>
            <person name="Butlin R.K."/>
            <person name="Caggese C."/>
            <person name="Calvi B.R."/>
            <person name="Bernardo de Carvalho A."/>
            <person name="Caspi A."/>
            <person name="Castrezana S."/>
            <person name="Celniker S.E."/>
            <person name="Chang J.L."/>
            <person name="Chapple C."/>
            <person name="Chatterji S."/>
            <person name="Chinwalla A."/>
            <person name="Civetta A."/>
            <person name="Clifton S.W."/>
            <person name="Comeron J.M."/>
            <person name="Costello J.C."/>
            <person name="Coyne J.A."/>
            <person name="Daub J."/>
            <person name="David R.G."/>
            <person name="Delcher A.L."/>
            <person name="Delehaunty K."/>
            <person name="Do C.B."/>
            <person name="Ebling H."/>
            <person name="Edwards K."/>
            <person name="Eickbush T."/>
            <person name="Evans J.D."/>
            <person name="Filipski A."/>
            <person name="Findeiss S."/>
            <person name="Freyhult E."/>
            <person name="Fulton L."/>
            <person name="Fulton R."/>
            <person name="Garcia A.C."/>
            <person name="Gardiner A."/>
            <person name="Garfield D.A."/>
            <person name="Garvin B.E."/>
            <person name="Gibson G."/>
            <person name="Gilbert D."/>
            <person name="Gnerre S."/>
            <person name="Godfrey J."/>
            <person name="Good R."/>
            <person name="Gotea V."/>
            <person name="Gravely B."/>
            <person name="Greenberg A.J."/>
            <person name="Griffiths-Jones S."/>
            <person name="Gross S."/>
            <person name="Guigo R."/>
            <person name="Gustafson E.A."/>
            <person name="Haerty W."/>
            <person name="Hahn M.W."/>
            <person name="Halligan D.L."/>
            <person name="Halpern A.L."/>
            <person name="Halter G.M."/>
            <person name="Han M.V."/>
            <person name="Heger A."/>
            <person name="Hillier L."/>
            <person name="Hinrichs A.S."/>
            <person name="Holmes I."/>
            <person name="Hoskins R.A."/>
            <person name="Hubisz M.J."/>
            <person name="Hultmark D."/>
            <person name="Huntley M.A."/>
            <person name="Jaffe D.B."/>
            <person name="Jagadeeshan S."/>
            <person name="Jeck W.R."/>
            <person name="Johnson J."/>
            <person name="Jones C.D."/>
            <person name="Jordan W.C."/>
            <person name="Karpen G.H."/>
            <person name="Kataoka E."/>
            <person name="Keightley P.D."/>
            <person name="Kheradpour P."/>
            <person name="Kirkness E.F."/>
            <person name="Koerich L.B."/>
            <person name="Kristiansen K."/>
            <person name="Kudrna D."/>
            <person name="Kulathinal R.J."/>
            <person name="Kumar S."/>
            <person name="Kwok R."/>
            <person name="Lander E."/>
            <person name="Langley C.H."/>
            <person name="Lapoint R."/>
            <person name="Lazzaro B.P."/>
            <person name="Lee S.J."/>
            <person name="Levesque L."/>
            <person name="Li R."/>
            <person name="Lin C.F."/>
            <person name="Lin M.F."/>
            <person name="Lindblad-Toh K."/>
            <person name="Llopart A."/>
            <person name="Long M."/>
            <person name="Low L."/>
            <person name="Lozovsky E."/>
            <person name="Lu J."/>
            <person name="Luo M."/>
            <person name="Machado C.A."/>
            <person name="Makalowski W."/>
            <person name="Marzo M."/>
            <person name="Matsuda M."/>
            <person name="Matzkin L."/>
            <person name="McAllister B."/>
            <person name="McBride C.S."/>
            <person name="McKernan B."/>
            <person name="McKernan K."/>
            <person name="Mendez-Lago M."/>
            <person name="Minx P."/>
            <person name="Mollenhauer M.U."/>
            <person name="Montooth K."/>
            <person name="Mount S.M."/>
            <person name="Mu X."/>
            <person name="Myers E."/>
            <person name="Negre B."/>
            <person name="Newfeld S."/>
            <person name="Nielsen R."/>
            <person name="Noor M.A."/>
            <person name="O'Grady P."/>
            <person name="Pachter L."/>
            <person name="Papaceit M."/>
            <person name="Parisi M.J."/>
            <person name="Parisi M."/>
            <person name="Parts L."/>
            <person name="Pedersen J.S."/>
            <person name="Pesole G."/>
            <person name="Phillippy A.M."/>
            <person name="Ponting C.P."/>
            <person name="Pop M."/>
            <person name="Porcelli D."/>
            <person name="Powell J.R."/>
            <person name="Prohaska S."/>
            <person name="Pruitt K."/>
            <person name="Puig M."/>
            <person name="Quesneville H."/>
            <person name="Ram K.R."/>
            <person name="Rand D."/>
            <person name="Rasmussen M.D."/>
            <person name="Reed L.K."/>
            <person name="Reenan R."/>
            <person name="Reily A."/>
            <person name="Remington K.A."/>
            <person name="Rieger T.T."/>
            <person name="Ritchie M.G."/>
            <person name="Robin C."/>
            <person name="Rogers Y.H."/>
            <person name="Rohde C."/>
            <person name="Rozas J."/>
            <person name="Rubenfield M.J."/>
            <person name="Ruiz A."/>
            <person name="Russo S."/>
            <person name="Salzberg S.L."/>
            <person name="Sanchez-Gracia A."/>
            <person name="Saranga D.J."/>
            <person name="Sato H."/>
            <person name="Schaeffer S.W."/>
            <person name="Schatz M.C."/>
            <person name="Schlenke T."/>
            <person name="Schwartz R."/>
            <person name="Segarra C."/>
            <person name="Singh R.S."/>
            <person name="Sirot L."/>
            <person name="Sirota M."/>
            <person name="Sisneros N.B."/>
            <person name="Smith C.D."/>
            <person name="Smith T.F."/>
            <person name="Spieth J."/>
            <person name="Stage D.E."/>
            <person name="Stark A."/>
            <person name="Stephan W."/>
            <person name="Strausberg R.L."/>
            <person name="Strempel S."/>
            <person name="Sturgill D."/>
            <person name="Sutton G."/>
            <person name="Sutton G.G."/>
            <person name="Tao W."/>
            <person name="Teichmann S."/>
            <person name="Tobari Y.N."/>
            <person name="Tomimura Y."/>
            <person name="Tsolas J.M."/>
            <person name="Valente V.L."/>
            <person name="Venter E."/>
            <person name="Venter J.C."/>
            <person name="Vicario S."/>
            <person name="Vieira F.G."/>
            <person name="Vilella A.J."/>
            <person name="Villasante A."/>
            <person name="Walenz B."/>
            <person name="Wang J."/>
            <person name="Wasserman M."/>
            <person name="Watts T."/>
            <person name="Wilson D."/>
            <person name="Wilson R.K."/>
            <person name="Wing R.A."/>
            <person name="Wolfner M.F."/>
            <person name="Wong A."/>
            <person name="Wong G.K."/>
            <person name="Wu C.I."/>
            <person name="Wu G."/>
            <person name="Yamamoto D."/>
            <person name="Yang H.P."/>
            <person name="Yang S.P."/>
            <person name="Yorke J.A."/>
            <person name="Yoshida K."/>
            <person name="Zdobnov E."/>
            <person name="Zhang P."/>
            <person name="Zhang Y."/>
            <person name="Zimin A.V."/>
            <person name="Baldwin J."/>
            <person name="Abdouelleil A."/>
            <person name="Abdulkadir J."/>
            <person name="Abebe A."/>
            <person name="Abera B."/>
            <person name="Abreu J."/>
            <person name="Acer S.C."/>
            <person name="Aftuck L."/>
            <person name="Alexander A."/>
            <person name="An P."/>
            <person name="Anderson E."/>
            <person name="Anderson S."/>
            <person name="Arachi H."/>
            <person name="Azer M."/>
            <person name="Bachantsang P."/>
            <person name="Barry A."/>
            <person name="Bayul T."/>
            <person name="Berlin A."/>
            <person name="Bessette D."/>
            <person name="Bloom T."/>
            <person name="Blye J."/>
            <person name="Boguslavskiy L."/>
            <person name="Bonnet C."/>
            <person name="Boukhgalter B."/>
            <person name="Bourzgui I."/>
            <person name="Brown A."/>
            <person name="Cahill P."/>
            <person name="Channer S."/>
            <person name="Cheshatsang Y."/>
            <person name="Chuda L."/>
            <person name="Citroen M."/>
            <person name="Collymore A."/>
            <person name="Cooke P."/>
            <person name="Costello M."/>
            <person name="D'Aco K."/>
            <person name="Daza R."/>
            <person name="De Haan G."/>
            <person name="DeGray S."/>
            <person name="DeMaso C."/>
            <person name="Dhargay N."/>
            <person name="Dooley K."/>
            <person name="Dooley E."/>
            <person name="Doricent M."/>
            <person name="Dorje P."/>
            <person name="Dorjee K."/>
            <person name="Dupes A."/>
            <person name="Elong R."/>
            <person name="Falk J."/>
            <person name="Farina A."/>
            <person name="Faro S."/>
            <person name="Ferguson D."/>
            <person name="Fisher S."/>
            <person name="Foley C.D."/>
            <person name="Franke A."/>
            <person name="Friedrich D."/>
            <person name="Gadbois L."/>
            <person name="Gearin G."/>
            <person name="Gearin C.R."/>
            <person name="Giannoukos G."/>
            <person name="Goode T."/>
            <person name="Graham J."/>
            <person name="Grandbois E."/>
            <person name="Grewal S."/>
            <person name="Gyaltsen K."/>
            <person name="Hafez N."/>
            <person name="Hagos B."/>
            <person name="Hall J."/>
            <person name="Henson C."/>
            <person name="Hollinger A."/>
            <person name="Honan T."/>
            <person name="Huard M.D."/>
            <person name="Hughes L."/>
            <person name="Hurhula B."/>
            <person name="Husby M.E."/>
            <person name="Kamat A."/>
            <person name="Kanga B."/>
            <person name="Kashin S."/>
            <person name="Khazanovich D."/>
            <person name="Kisner P."/>
            <person name="Lance K."/>
            <person name="Lara M."/>
            <person name="Lee W."/>
            <person name="Lennon N."/>
            <person name="Letendre F."/>
            <person name="LeVine R."/>
            <person name="Lipovsky A."/>
            <person name="Liu X."/>
            <person name="Liu J."/>
            <person name="Liu S."/>
            <person name="Lokyitsang T."/>
            <person name="Lokyitsang Y."/>
            <person name="Lubonja R."/>
            <person name="Lui A."/>
            <person name="MacDonald P."/>
            <person name="Magnisalis V."/>
            <person name="Maru K."/>
            <person name="Matthews C."/>
            <person name="McCusker W."/>
            <person name="McDonough S."/>
            <person name="Mehta T."/>
            <person name="Meldrim J."/>
            <person name="Meneus L."/>
            <person name="Mihai O."/>
            <person name="Mihalev A."/>
            <person name="Mihova T."/>
            <person name="Mittelman R."/>
            <person name="Mlenga V."/>
            <person name="Montmayeur A."/>
            <person name="Mulrain L."/>
            <person name="Navidi A."/>
            <person name="Naylor J."/>
            <person name="Negash T."/>
            <person name="Nguyen T."/>
            <person name="Nguyen N."/>
            <person name="Nicol R."/>
            <person name="Norbu C."/>
            <person name="Norbu N."/>
            <person name="Novod N."/>
            <person name="O'Neill B."/>
            <person name="Osman S."/>
            <person name="Markiewicz E."/>
            <person name="Oyono O.L."/>
            <person name="Patti C."/>
            <person name="Phunkhang P."/>
            <person name="Pierre F."/>
            <person name="Priest M."/>
            <person name="Raghuraman S."/>
            <person name="Rege F."/>
            <person name="Reyes R."/>
            <person name="Rise C."/>
            <person name="Rogov P."/>
            <person name="Ross K."/>
            <person name="Ryan E."/>
            <person name="Settipalli S."/>
            <person name="Shea T."/>
            <person name="Sherpa N."/>
            <person name="Shi L."/>
            <person name="Shih D."/>
            <person name="Sparrow T."/>
            <person name="Spaulding J."/>
            <person name="Stalker J."/>
            <person name="Stange-Thomann N."/>
            <person name="Stavropoulos S."/>
            <person name="Stone C."/>
            <person name="Strader C."/>
            <person name="Tesfaye S."/>
            <person name="Thomson T."/>
            <person name="Thoulutsang Y."/>
            <person name="Thoulutsang D."/>
            <person name="Topham K."/>
            <person name="Topping I."/>
            <person name="Tsamla T."/>
            <person name="Vassiliev H."/>
            <person name="Vo A."/>
            <person name="Wangchuk T."/>
            <person name="Wangdi T."/>
            <person name="Weiand M."/>
            <person name="Wilkinson J."/>
            <person name="Wilson A."/>
            <person name="Yadav S."/>
            <person name="Young G."/>
            <person name="Yu Q."/>
            <person name="Zembek L."/>
            <person name="Zhong D."/>
            <person name="Zimmer A."/>
            <person name="Zwirko Z."/>
            <person name="Jaffe D.B."/>
            <person name="Alvarez P."/>
            <person name="Brockman W."/>
            <person name="Butler J."/>
            <person name="Chin C."/>
            <person name="Gnerre S."/>
            <person name="Grabherr M."/>
            <person name="Kleber M."/>
            <person name="Mauceli E."/>
            <person name="MacCallum I."/>
        </authorList>
    </citation>
    <scope>NUCLEOTIDE SEQUENCE [LARGE SCALE GENOMIC DNA]</scope>
    <source>
        <strain evidence="2">Tucson 15081-1352.22</strain>
    </source>
</reference>
<dbReference type="AlphaFoldDB" id="B4KJ16"/>
<protein>
    <recommendedName>
        <fullName evidence="3">Death domain-containing protein</fullName>
    </recommendedName>
</protein>
<evidence type="ECO:0008006" key="3">
    <source>
        <dbReference type="Google" id="ProtNLM"/>
    </source>
</evidence>
<dbReference type="OrthoDB" id="8046192at2759"/>
<evidence type="ECO:0000313" key="1">
    <source>
        <dbReference type="EMBL" id="EDW13529.2"/>
    </source>
</evidence>
<proteinExistence type="predicted"/>
<evidence type="ECO:0000313" key="2">
    <source>
        <dbReference type="Proteomes" id="UP000009192"/>
    </source>
</evidence>
<organism evidence="1 2">
    <name type="scientific">Drosophila mojavensis</name>
    <name type="common">Fruit fly</name>
    <dbReference type="NCBI Taxonomy" id="7230"/>
    <lineage>
        <taxon>Eukaryota</taxon>
        <taxon>Metazoa</taxon>
        <taxon>Ecdysozoa</taxon>
        <taxon>Arthropoda</taxon>
        <taxon>Hexapoda</taxon>
        <taxon>Insecta</taxon>
        <taxon>Pterygota</taxon>
        <taxon>Neoptera</taxon>
        <taxon>Endopterygota</taxon>
        <taxon>Diptera</taxon>
        <taxon>Brachycera</taxon>
        <taxon>Muscomorpha</taxon>
        <taxon>Ephydroidea</taxon>
        <taxon>Drosophilidae</taxon>
        <taxon>Drosophila</taxon>
    </lineage>
</organism>
<dbReference type="KEGG" id="dmo:Dmoj_GI18258"/>
<dbReference type="EMBL" id="CH933807">
    <property type="protein sequence ID" value="EDW13529.2"/>
    <property type="molecule type" value="Genomic_DNA"/>
</dbReference>
<gene>
    <name evidence="1" type="primary">Dmoj\GI18258</name>
    <name evidence="1" type="ORF">Dmoj_GI18258</name>
</gene>
<accession>B4KJ16</accession>
<dbReference type="eggNOG" id="ENOG502T38V">
    <property type="taxonomic scope" value="Eukaryota"/>
</dbReference>